<gene>
    <name evidence="2" type="ORF">V2H45_24580</name>
</gene>
<dbReference type="RefSeq" id="WP_330486358.1">
    <property type="nucleotide sequence ID" value="NZ_JAZBJZ010000190.1"/>
</dbReference>
<evidence type="ECO:0000259" key="1">
    <source>
        <dbReference type="Pfam" id="PF12770"/>
    </source>
</evidence>
<comment type="caution">
    <text evidence="2">The sequence shown here is derived from an EMBL/GenBank/DDBJ whole genome shotgun (WGS) entry which is preliminary data.</text>
</comment>
<sequence>MKVSRKDINEAVLAFRSDLQDHTSLDVKDSGKKFYDWLIAPIETELQQANVQAIVYAPDGQLRYIPLAALYDGKQWLVEKYRINNITARSLTDFNRRSGSQLNILAGASTLEHKITVRENRFSFGAIPATKQEVNGIKSKLPNTLELIDSTFTKSATGDRVGSHSIIHLATHGLFNLGTPDDSFIIFGDGDRLTLREIQDWTLKNVDLVVLSACQTGVGGKLGDGTEILGLGYQFHNTGARAVIASLWSVNDGGTQSLMDSFYTNIKKGNPPTESLRQSQIALIQSKEFSHPYYWSAFFLIGNGL</sequence>
<dbReference type="PANTHER" id="PTHR10098">
    <property type="entry name" value="RAPSYN-RELATED"/>
    <property type="match status" value="1"/>
</dbReference>
<organism evidence="2 3">
    <name type="scientific">Tumidithrix elongata BACA0141</name>
    <dbReference type="NCBI Taxonomy" id="2716417"/>
    <lineage>
        <taxon>Bacteria</taxon>
        <taxon>Bacillati</taxon>
        <taxon>Cyanobacteriota</taxon>
        <taxon>Cyanophyceae</taxon>
        <taxon>Pseudanabaenales</taxon>
        <taxon>Pseudanabaenaceae</taxon>
        <taxon>Tumidithrix</taxon>
        <taxon>Tumidithrix elongata</taxon>
    </lineage>
</organism>
<evidence type="ECO:0000313" key="2">
    <source>
        <dbReference type="EMBL" id="MEE3719921.1"/>
    </source>
</evidence>
<dbReference type="Proteomes" id="UP001333818">
    <property type="component" value="Unassembled WGS sequence"/>
</dbReference>
<reference evidence="2" key="1">
    <citation type="submission" date="2024-01" db="EMBL/GenBank/DDBJ databases">
        <title>Bank of Algae and Cyanobacteria of the Azores (BACA) strain genomes.</title>
        <authorList>
            <person name="Luz R."/>
            <person name="Cordeiro R."/>
            <person name="Fonseca A."/>
            <person name="Goncalves V."/>
        </authorList>
    </citation>
    <scope>NUCLEOTIDE SEQUENCE</scope>
    <source>
        <strain evidence="2">BACA0141</strain>
    </source>
</reference>
<accession>A0AAW9Q458</accession>
<keyword evidence="3" id="KW-1185">Reference proteome</keyword>
<dbReference type="InterPro" id="IPR024983">
    <property type="entry name" value="CHAT_dom"/>
</dbReference>
<dbReference type="AlphaFoldDB" id="A0AAW9Q458"/>
<dbReference type="EMBL" id="JAZBJZ010000190">
    <property type="protein sequence ID" value="MEE3719921.1"/>
    <property type="molecule type" value="Genomic_DNA"/>
</dbReference>
<proteinExistence type="predicted"/>
<feature type="domain" description="CHAT" evidence="1">
    <location>
        <begin position="29"/>
        <end position="303"/>
    </location>
</feature>
<dbReference type="Pfam" id="PF12770">
    <property type="entry name" value="CHAT"/>
    <property type="match status" value="1"/>
</dbReference>
<evidence type="ECO:0000313" key="3">
    <source>
        <dbReference type="Proteomes" id="UP001333818"/>
    </source>
</evidence>
<protein>
    <submittedName>
        <fullName evidence="2">CHAT domain-containing protein</fullName>
    </submittedName>
</protein>
<name>A0AAW9Q458_9CYAN</name>
<dbReference type="PANTHER" id="PTHR10098:SF108">
    <property type="entry name" value="TETRATRICOPEPTIDE REPEAT PROTEIN 28"/>
    <property type="match status" value="1"/>
</dbReference>